<dbReference type="KEGG" id="fap:GR316_04430"/>
<evidence type="ECO:0000313" key="2">
    <source>
        <dbReference type="EMBL" id="QUS35581.1"/>
    </source>
</evidence>
<keyword evidence="1" id="KW-0472">Membrane</keyword>
<dbReference type="AlphaFoldDB" id="A0A8J8MRX0"/>
<dbReference type="EMBL" id="CP047289">
    <property type="protein sequence ID" value="QUS35581.1"/>
    <property type="molecule type" value="Genomic_DNA"/>
</dbReference>
<reference evidence="2" key="1">
    <citation type="submission" date="2020-01" db="EMBL/GenBank/DDBJ databases">
        <authorList>
            <person name="Yang Y."/>
            <person name="Kwon Y.M."/>
        </authorList>
    </citation>
    <scope>NUCLEOTIDE SEQUENCE</scope>
    <source>
        <strain evidence="2">PG104</strain>
    </source>
</reference>
<keyword evidence="1" id="KW-0812">Transmembrane</keyword>
<sequence>MTAFLNYGFPFVALALGGCGVYAAHLMSRRFDRQMERSAAERKHRHPAE</sequence>
<keyword evidence="3" id="KW-1185">Reference proteome</keyword>
<protein>
    <recommendedName>
        <fullName evidence="4">Heme exporter protein D</fullName>
    </recommendedName>
</protein>
<organism evidence="2 3">
    <name type="scientific">Falsirhodobacter algicola</name>
    <dbReference type="NCBI Taxonomy" id="2692330"/>
    <lineage>
        <taxon>Bacteria</taxon>
        <taxon>Pseudomonadati</taxon>
        <taxon>Pseudomonadota</taxon>
        <taxon>Alphaproteobacteria</taxon>
        <taxon>Rhodobacterales</taxon>
        <taxon>Paracoccaceae</taxon>
        <taxon>Falsirhodobacter</taxon>
    </lineage>
</organism>
<name>A0A8J8MRX0_9RHOB</name>
<evidence type="ECO:0000313" key="3">
    <source>
        <dbReference type="Proteomes" id="UP000679284"/>
    </source>
</evidence>
<evidence type="ECO:0008006" key="4">
    <source>
        <dbReference type="Google" id="ProtNLM"/>
    </source>
</evidence>
<evidence type="ECO:0000256" key="1">
    <source>
        <dbReference type="SAM" id="Phobius"/>
    </source>
</evidence>
<accession>A0A8J8MRX0</accession>
<gene>
    <name evidence="2" type="ORF">GR316_04430</name>
</gene>
<dbReference type="RefSeq" id="WP_211784828.1">
    <property type="nucleotide sequence ID" value="NZ_CP047289.1"/>
</dbReference>
<dbReference type="Proteomes" id="UP000679284">
    <property type="component" value="Chromosome"/>
</dbReference>
<proteinExistence type="predicted"/>
<feature type="transmembrane region" description="Helical" evidence="1">
    <location>
        <begin position="6"/>
        <end position="27"/>
    </location>
</feature>
<keyword evidence="1" id="KW-1133">Transmembrane helix</keyword>